<evidence type="ECO:0008006" key="3">
    <source>
        <dbReference type="Google" id="ProtNLM"/>
    </source>
</evidence>
<dbReference type="NCBIfam" id="NF047593">
    <property type="entry name" value="IS66_ISAeme5_TnpA"/>
    <property type="match status" value="1"/>
</dbReference>
<name>K2Q2D7_9FLAO</name>
<dbReference type="RefSeq" id="WP_008991692.1">
    <property type="nucleotide sequence ID" value="NZ_AMSG01000011.1"/>
</dbReference>
<dbReference type="Proteomes" id="UP000007364">
    <property type="component" value="Unassembled WGS sequence"/>
</dbReference>
<reference evidence="1 2" key="1">
    <citation type="journal article" date="2012" name="J. Bacteriol.">
        <title>Genome Sequence of Galbibacter marinum Type Strain ck-I2-15.</title>
        <authorList>
            <person name="Lai Q."/>
            <person name="Li C."/>
            <person name="Shao Z."/>
        </authorList>
    </citation>
    <scope>NUCLEOTIDE SEQUENCE [LARGE SCALE GENOMIC DNA]</scope>
    <source>
        <strain evidence="2">ck-I2-15</strain>
    </source>
</reference>
<gene>
    <name evidence="1" type="ORF">I215_09221</name>
</gene>
<dbReference type="EMBL" id="AMSG01000011">
    <property type="protein sequence ID" value="EKF55031.1"/>
    <property type="molecule type" value="Genomic_DNA"/>
</dbReference>
<comment type="caution">
    <text evidence="1">The sequence shown here is derived from an EMBL/GenBank/DDBJ whole genome shotgun (WGS) entry which is preliminary data.</text>
</comment>
<organism evidence="1 2">
    <name type="scientific">Galbibacter marinus</name>
    <dbReference type="NCBI Taxonomy" id="555500"/>
    <lineage>
        <taxon>Bacteria</taxon>
        <taxon>Pseudomonadati</taxon>
        <taxon>Bacteroidota</taxon>
        <taxon>Flavobacteriia</taxon>
        <taxon>Flavobacteriales</taxon>
        <taxon>Flavobacteriaceae</taxon>
        <taxon>Galbibacter</taxon>
    </lineage>
</organism>
<protein>
    <recommendedName>
        <fullName evidence="3">Transposase</fullName>
    </recommendedName>
</protein>
<dbReference type="AlphaFoldDB" id="K2Q2D7"/>
<evidence type="ECO:0000313" key="2">
    <source>
        <dbReference type="Proteomes" id="UP000007364"/>
    </source>
</evidence>
<dbReference type="STRING" id="555500.I215_09221"/>
<dbReference type="OrthoDB" id="671208at2"/>
<proteinExistence type="predicted"/>
<evidence type="ECO:0000313" key="1">
    <source>
        <dbReference type="EMBL" id="EKF55031.1"/>
    </source>
</evidence>
<accession>K2Q2D7</accession>
<keyword evidence="2" id="KW-1185">Reference proteome</keyword>
<sequence length="66" mass="7582">MSKGEKMFTFVEDFRASGLTGKAFCQTQGIVTSTLYYWIKKFDESSSLRSDQAAIFHKENHRSKIP</sequence>